<dbReference type="SUPFAM" id="SSF52980">
    <property type="entry name" value="Restriction endonuclease-like"/>
    <property type="match status" value="1"/>
</dbReference>
<evidence type="ECO:0000259" key="1">
    <source>
        <dbReference type="Pfam" id="PF05685"/>
    </source>
</evidence>
<evidence type="ECO:0000313" key="3">
    <source>
        <dbReference type="Proteomes" id="UP000219281"/>
    </source>
</evidence>
<feature type="domain" description="Putative restriction endonuclease" evidence="1">
    <location>
        <begin position="31"/>
        <end position="201"/>
    </location>
</feature>
<dbReference type="InterPro" id="IPR011335">
    <property type="entry name" value="Restrct_endonuc-II-like"/>
</dbReference>
<dbReference type="PANTHER" id="PTHR36558:SF1">
    <property type="entry name" value="RESTRICTION ENDONUCLEASE DOMAIN-CONTAINING PROTEIN-RELATED"/>
    <property type="match status" value="1"/>
</dbReference>
<dbReference type="CDD" id="cd06260">
    <property type="entry name" value="DUF820-like"/>
    <property type="match status" value="1"/>
</dbReference>
<organism evidence="2 3">
    <name type="scientific">Pedobacter xixiisoli</name>
    <dbReference type="NCBI Taxonomy" id="1476464"/>
    <lineage>
        <taxon>Bacteria</taxon>
        <taxon>Pseudomonadati</taxon>
        <taxon>Bacteroidota</taxon>
        <taxon>Sphingobacteriia</taxon>
        <taxon>Sphingobacteriales</taxon>
        <taxon>Sphingobacteriaceae</taxon>
        <taxon>Pedobacter</taxon>
    </lineage>
</organism>
<gene>
    <name evidence="2" type="ORF">SAMN06297358_1810</name>
</gene>
<dbReference type="OrthoDB" id="9808428at2"/>
<keyword evidence="2" id="KW-0255">Endonuclease</keyword>
<dbReference type="AlphaFoldDB" id="A0A285ZYX8"/>
<keyword evidence="3" id="KW-1185">Reference proteome</keyword>
<dbReference type="Proteomes" id="UP000219281">
    <property type="component" value="Unassembled WGS sequence"/>
</dbReference>
<keyword evidence="2" id="KW-0540">Nuclease</keyword>
<evidence type="ECO:0000313" key="2">
    <source>
        <dbReference type="EMBL" id="SOD14851.1"/>
    </source>
</evidence>
<dbReference type="InterPro" id="IPR012296">
    <property type="entry name" value="Nuclease_put_TT1808"/>
</dbReference>
<keyword evidence="2" id="KW-0378">Hydrolase</keyword>
<dbReference type="EMBL" id="OCMT01000002">
    <property type="protein sequence ID" value="SOD14851.1"/>
    <property type="molecule type" value="Genomic_DNA"/>
</dbReference>
<dbReference type="InterPro" id="IPR008538">
    <property type="entry name" value="Uma2"/>
</dbReference>
<dbReference type="RefSeq" id="WP_097131093.1">
    <property type="nucleotide sequence ID" value="NZ_OCMT01000002.1"/>
</dbReference>
<accession>A0A285ZYX8</accession>
<dbReference type="GO" id="GO:0004519">
    <property type="term" value="F:endonuclease activity"/>
    <property type="evidence" value="ECO:0007669"/>
    <property type="project" value="UniProtKB-KW"/>
</dbReference>
<reference evidence="3" key="1">
    <citation type="submission" date="2017-09" db="EMBL/GenBank/DDBJ databases">
        <authorList>
            <person name="Varghese N."/>
            <person name="Submissions S."/>
        </authorList>
    </citation>
    <scope>NUCLEOTIDE SEQUENCE [LARGE SCALE GENOMIC DNA]</scope>
    <source>
        <strain evidence="3">CGMCC 1.12803</strain>
    </source>
</reference>
<name>A0A285ZYX8_9SPHI</name>
<protein>
    <submittedName>
        <fullName evidence="2">Endonuclease, Uma2 family (Restriction endonuclease fold)</fullName>
    </submittedName>
</protein>
<dbReference type="Pfam" id="PF05685">
    <property type="entry name" value="Uma2"/>
    <property type="match status" value="1"/>
</dbReference>
<dbReference type="Gene3D" id="3.90.1570.10">
    <property type="entry name" value="tt1808, chain A"/>
    <property type="match status" value="1"/>
</dbReference>
<sequence>MPTVKTYPLPDEKVYSVNELDETLTYSYAHYLNWLFEERLELIKGKIYKMSPAPSRVHQKVLTNLFIPIGNFLKGKACDVYVAPFDVRFPKGSKADKDIYTVLQPDLCVICDKSKLDDRGCLGAPDLVIEILSPGNNKKELLHKYKVYEEFGVREYWVVSQSDQNILIYTLDDKGKFQPSKIFTLSEEVGSSVLPGFVLKLDDVFEDL</sequence>
<dbReference type="PANTHER" id="PTHR36558">
    <property type="entry name" value="GLR1098 PROTEIN"/>
    <property type="match status" value="1"/>
</dbReference>
<proteinExistence type="predicted"/>